<dbReference type="EMBL" id="JPOS01000090">
    <property type="protein sequence ID" value="KGE85425.1"/>
    <property type="molecule type" value="Genomic_DNA"/>
</dbReference>
<keyword evidence="2" id="KW-1185">Reference proteome</keyword>
<dbReference type="STRING" id="1524460.IX84_28485"/>
<evidence type="ECO:0000313" key="1">
    <source>
        <dbReference type="EMBL" id="KGE85425.1"/>
    </source>
</evidence>
<sequence>MIIGWLLAPGVLFAQNLGGQWEGHLSQGGKTDTFVYRVQLQQSGTSLNGEAYSATADGQHTARFLLTGFWDGQKLILQEVEQIEPASPQWCIKYATLRAGEQDGIPTLSGPWRADGCTPGQLFLQRPVKTIQDTVVQEIKPTVAGKWTGTLSQSDRDYGFYFEVDLGPRGLGGSYIVSEGNGGSAHMDLEYTYNANSNELHFQEGSVIKKEDPAWPWCIKSGDLAYRREGSRLVLEGTWKGYIEGYDMESGPCASGALYLEKPILTREIVQTRQAIAEPYQLENQRQIKVQRVLEVSSPNIRIKIWDNGTVDGDVATLFLNGERILNQHRVSKRRIGIPVTLSQTDNFLVLHADDLGDIRPNTVAVSVDDGEREQVIIVSSNLEESGAVMIKQFRVD</sequence>
<evidence type="ECO:0000313" key="2">
    <source>
        <dbReference type="Proteomes" id="UP000029736"/>
    </source>
</evidence>
<protein>
    <submittedName>
        <fullName evidence="1">Uncharacterized protein</fullName>
    </submittedName>
</protein>
<dbReference type="AlphaFoldDB" id="A0A098RZW3"/>
<proteinExistence type="predicted"/>
<name>A0A098RZW3_9BACT</name>
<organism evidence="1 2">
    <name type="scientific">Phaeodactylibacter xiamenensis</name>
    <dbReference type="NCBI Taxonomy" id="1524460"/>
    <lineage>
        <taxon>Bacteria</taxon>
        <taxon>Pseudomonadati</taxon>
        <taxon>Bacteroidota</taxon>
        <taxon>Saprospiria</taxon>
        <taxon>Saprospirales</taxon>
        <taxon>Haliscomenobacteraceae</taxon>
        <taxon>Phaeodactylibacter</taxon>
    </lineage>
</organism>
<comment type="caution">
    <text evidence="1">The sequence shown here is derived from an EMBL/GenBank/DDBJ whole genome shotgun (WGS) entry which is preliminary data.</text>
</comment>
<reference evidence="1 2" key="1">
    <citation type="journal article" date="2014" name="Int. J. Syst. Evol. Microbiol.">
        <title>Phaeodactylibacter xiamenensis gen. nov., sp. nov., a member of the family Saprospiraceae isolated from the marine alga Phaeodactylum tricornutum.</title>
        <authorList>
            <person name="Chen Z.Jr."/>
            <person name="Lei X."/>
            <person name="Lai Q."/>
            <person name="Li Y."/>
            <person name="Zhang B."/>
            <person name="Zhang J."/>
            <person name="Zhang H."/>
            <person name="Yang L."/>
            <person name="Zheng W."/>
            <person name="Tian Y."/>
            <person name="Yu Z."/>
            <person name="Xu H.Jr."/>
            <person name="Zheng T."/>
        </authorList>
    </citation>
    <scope>NUCLEOTIDE SEQUENCE [LARGE SCALE GENOMIC DNA]</scope>
    <source>
        <strain evidence="1 2">KD52</strain>
    </source>
</reference>
<gene>
    <name evidence="1" type="ORF">IX84_28485</name>
</gene>
<dbReference type="Proteomes" id="UP000029736">
    <property type="component" value="Unassembled WGS sequence"/>
</dbReference>
<accession>A0A098RZW3</accession>